<dbReference type="Proteomes" id="UP000295741">
    <property type="component" value="Unassembled WGS sequence"/>
</dbReference>
<keyword evidence="5" id="KW-0820">tRNA-binding</keyword>
<dbReference type="OrthoDB" id="9806626at2"/>
<dbReference type="GO" id="GO:0005840">
    <property type="term" value="C:ribosome"/>
    <property type="evidence" value="ECO:0007669"/>
    <property type="project" value="UniProtKB-KW"/>
</dbReference>
<dbReference type="RefSeq" id="WP_133475581.1">
    <property type="nucleotide sequence ID" value="NZ_SNWP01000013.1"/>
</dbReference>
<comment type="caution">
    <text evidence="9">The sequence shown here is derived from an EMBL/GenBank/DDBJ whole genome shotgun (WGS) entry which is preliminary data.</text>
</comment>
<dbReference type="GO" id="GO:0003735">
    <property type="term" value="F:structural constituent of ribosome"/>
    <property type="evidence" value="ECO:0007669"/>
    <property type="project" value="InterPro"/>
</dbReference>
<dbReference type="InterPro" id="IPR022803">
    <property type="entry name" value="Ribosomal_uL5_dom_sf"/>
</dbReference>
<dbReference type="GO" id="GO:1990904">
    <property type="term" value="C:ribonucleoprotein complex"/>
    <property type="evidence" value="ECO:0007669"/>
    <property type="project" value="UniProtKB-KW"/>
</dbReference>
<keyword evidence="2 5" id="KW-0689">Ribosomal protein</keyword>
<dbReference type="EMBL" id="SNWP01000013">
    <property type="protein sequence ID" value="TDO25474.1"/>
    <property type="molecule type" value="Genomic_DNA"/>
</dbReference>
<comment type="function">
    <text evidence="5">This is 1 of the proteins that bind and probably mediate the attachment of the 5S RNA into the large ribosomal subunit, where it forms part of the central protuberance. In the 70S ribosome it contacts protein S13 of the 30S subunit (bridge B1b), connecting the 2 subunits; this bridge is implicated in subunit movement. Contacts the P site tRNA; the 5S rRNA and some of its associated proteins might help stabilize positioning of ribosome-bound tRNAs.</text>
</comment>
<dbReference type="AlphaFoldDB" id="A0A4R6ISL5"/>
<keyword evidence="5" id="KW-0694">RNA-binding</keyword>
<dbReference type="SUPFAM" id="SSF55282">
    <property type="entry name" value="RL5-like"/>
    <property type="match status" value="1"/>
</dbReference>
<dbReference type="GO" id="GO:0019843">
    <property type="term" value="F:rRNA binding"/>
    <property type="evidence" value="ECO:0007669"/>
    <property type="project" value="UniProtKB-UniRule"/>
</dbReference>
<dbReference type="Pfam" id="PF00281">
    <property type="entry name" value="Ribosomal_L5"/>
    <property type="match status" value="1"/>
</dbReference>
<dbReference type="PIRSF" id="PIRSF002161">
    <property type="entry name" value="Ribosomal_L5"/>
    <property type="match status" value="1"/>
</dbReference>
<comment type="similarity">
    <text evidence="1 5 6">Belongs to the universal ribosomal protein uL5 family.</text>
</comment>
<feature type="domain" description="Large ribosomal subunit protein uL5 N-terminal" evidence="7">
    <location>
        <begin position="31"/>
        <end position="86"/>
    </location>
</feature>
<evidence type="ECO:0000256" key="4">
    <source>
        <dbReference type="ARBA" id="ARBA00035245"/>
    </source>
</evidence>
<dbReference type="InterPro" id="IPR031310">
    <property type="entry name" value="Ribosomal_uL5_N"/>
</dbReference>
<keyword evidence="5" id="KW-0699">rRNA-binding</keyword>
<evidence type="ECO:0000256" key="1">
    <source>
        <dbReference type="ARBA" id="ARBA00008553"/>
    </source>
</evidence>
<dbReference type="InterPro" id="IPR002132">
    <property type="entry name" value="Ribosomal_uL5"/>
</dbReference>
<keyword evidence="3 5" id="KW-0687">Ribonucleoprotein</keyword>
<protein>
    <recommendedName>
        <fullName evidence="4 5">Large ribosomal subunit protein uL5</fullName>
    </recommendedName>
</protein>
<name>A0A4R6ISL5_9BACT</name>
<evidence type="ECO:0000259" key="7">
    <source>
        <dbReference type="Pfam" id="PF00281"/>
    </source>
</evidence>
<evidence type="ECO:0000256" key="3">
    <source>
        <dbReference type="ARBA" id="ARBA00023274"/>
    </source>
</evidence>
<dbReference type="GO" id="GO:0000049">
    <property type="term" value="F:tRNA binding"/>
    <property type="evidence" value="ECO:0007669"/>
    <property type="project" value="UniProtKB-UniRule"/>
</dbReference>
<evidence type="ECO:0000313" key="10">
    <source>
        <dbReference type="Proteomes" id="UP000295741"/>
    </source>
</evidence>
<dbReference type="HAMAP" id="MF_01333_B">
    <property type="entry name" value="Ribosomal_uL5_B"/>
    <property type="match status" value="1"/>
</dbReference>
<dbReference type="InterPro" id="IPR031309">
    <property type="entry name" value="Ribosomal_uL5_C"/>
</dbReference>
<dbReference type="Pfam" id="PF00673">
    <property type="entry name" value="Ribosomal_L5_C"/>
    <property type="match status" value="1"/>
</dbReference>
<reference evidence="9 10" key="1">
    <citation type="submission" date="2019-03" db="EMBL/GenBank/DDBJ databases">
        <title>Genomic Encyclopedia of Archaeal and Bacterial Type Strains, Phase II (KMG-II): from individual species to whole genera.</title>
        <authorList>
            <person name="Goeker M."/>
        </authorList>
    </citation>
    <scope>NUCLEOTIDE SEQUENCE [LARGE SCALE GENOMIC DNA]</scope>
    <source>
        <strain evidence="9 10">DSM 28323</strain>
    </source>
</reference>
<evidence type="ECO:0000313" key="9">
    <source>
        <dbReference type="EMBL" id="TDO25474.1"/>
    </source>
</evidence>
<dbReference type="InterPro" id="IPR020930">
    <property type="entry name" value="Ribosomal_uL5_bac-type"/>
</dbReference>
<dbReference type="PANTHER" id="PTHR11994">
    <property type="entry name" value="60S RIBOSOMAL PROTEIN L11-RELATED"/>
    <property type="match status" value="1"/>
</dbReference>
<evidence type="ECO:0000259" key="8">
    <source>
        <dbReference type="Pfam" id="PF00673"/>
    </source>
</evidence>
<evidence type="ECO:0000256" key="2">
    <source>
        <dbReference type="ARBA" id="ARBA00022980"/>
    </source>
</evidence>
<dbReference type="Gene3D" id="3.30.1440.10">
    <property type="match status" value="1"/>
</dbReference>
<proteinExistence type="inferred from homology"/>
<evidence type="ECO:0000256" key="5">
    <source>
        <dbReference type="HAMAP-Rule" id="MF_01333"/>
    </source>
</evidence>
<comment type="subunit">
    <text evidence="5">Part of the 50S ribosomal subunit; part of the 5S rRNA/L5/L18/L25 subcomplex. Contacts the 5S rRNA and the P site tRNA. Forms a bridge to the 30S subunit in the 70S ribosome.</text>
</comment>
<evidence type="ECO:0000256" key="6">
    <source>
        <dbReference type="RuleBase" id="RU003930"/>
    </source>
</evidence>
<organism evidence="9 10">
    <name type="scientific">Sediminibacterium goheungense</name>
    <dbReference type="NCBI Taxonomy" id="1086393"/>
    <lineage>
        <taxon>Bacteria</taxon>
        <taxon>Pseudomonadati</taxon>
        <taxon>Bacteroidota</taxon>
        <taxon>Chitinophagia</taxon>
        <taxon>Chitinophagales</taxon>
        <taxon>Chitinophagaceae</taxon>
        <taxon>Sediminibacterium</taxon>
    </lineage>
</organism>
<keyword evidence="10" id="KW-1185">Reference proteome</keyword>
<dbReference type="GO" id="GO:0006412">
    <property type="term" value="P:translation"/>
    <property type="evidence" value="ECO:0007669"/>
    <property type="project" value="UniProtKB-UniRule"/>
</dbReference>
<dbReference type="FunFam" id="3.30.1440.10:FF:000001">
    <property type="entry name" value="50S ribosomal protein L5"/>
    <property type="match status" value="1"/>
</dbReference>
<feature type="domain" description="Large ribosomal subunit protein uL5 C-terminal" evidence="8">
    <location>
        <begin position="90"/>
        <end position="183"/>
    </location>
</feature>
<dbReference type="NCBIfam" id="NF000585">
    <property type="entry name" value="PRK00010.1"/>
    <property type="match status" value="1"/>
</dbReference>
<accession>A0A4R6ISL5</accession>
<gene>
    <name evidence="5" type="primary">rplE</name>
    <name evidence="9" type="ORF">BC659_3016</name>
</gene>
<sequence length="191" mass="21448">MSTTKYTPRLADKYSKEVVPALMKKFAYKTVMQAPKLEKICINRGVNGAVTDKKLVDIAVEELNMITGQKAVPTMSKKDISNFKLRKGMPIGARVTLRGEKMYEFLDRLVSVALPRVRDFKGISDKAFDGRGNYTLGVTEQIIFPEIDIDKVNKITGMDITFVTTAQTNEEAYELLKELGMPFKGAKKENN</sequence>